<proteinExistence type="predicted"/>
<keyword evidence="1" id="KW-0472">Membrane</keyword>
<feature type="transmembrane region" description="Helical" evidence="1">
    <location>
        <begin position="119"/>
        <end position="144"/>
    </location>
</feature>
<evidence type="ECO:0000256" key="1">
    <source>
        <dbReference type="SAM" id="Phobius"/>
    </source>
</evidence>
<keyword evidence="3" id="KW-0808">Transferase</keyword>
<dbReference type="PANTHER" id="PTHR34220:SF7">
    <property type="entry name" value="SENSOR HISTIDINE KINASE YPDA"/>
    <property type="match status" value="1"/>
</dbReference>
<dbReference type="GO" id="GO:0000155">
    <property type="term" value="F:phosphorelay sensor kinase activity"/>
    <property type="evidence" value="ECO:0007669"/>
    <property type="project" value="InterPro"/>
</dbReference>
<dbReference type="InterPro" id="IPR050640">
    <property type="entry name" value="Bact_2-comp_sensor_kinase"/>
</dbReference>
<dbReference type="InterPro" id="IPR036890">
    <property type="entry name" value="HATPase_C_sf"/>
</dbReference>
<gene>
    <name evidence="3" type="ORF">SAMN04487894_10777</name>
</gene>
<dbReference type="InterPro" id="IPR010559">
    <property type="entry name" value="Sig_transdc_His_kin_internal"/>
</dbReference>
<dbReference type="Proteomes" id="UP000198757">
    <property type="component" value="Unassembled WGS sequence"/>
</dbReference>
<dbReference type="GO" id="GO:0016020">
    <property type="term" value="C:membrane"/>
    <property type="evidence" value="ECO:0007669"/>
    <property type="project" value="InterPro"/>
</dbReference>
<dbReference type="AlphaFoldDB" id="A0A1G6T2Z3"/>
<feature type="domain" description="Signal transduction histidine kinase internal region" evidence="2">
    <location>
        <begin position="168"/>
        <end position="246"/>
    </location>
</feature>
<accession>A0A1G6T2Z3</accession>
<dbReference type="OrthoDB" id="9792992at2"/>
<dbReference type="SUPFAM" id="SSF55874">
    <property type="entry name" value="ATPase domain of HSP90 chaperone/DNA topoisomerase II/histidine kinase"/>
    <property type="match status" value="1"/>
</dbReference>
<dbReference type="STRING" id="1285928.SAMN04487894_10777"/>
<feature type="transmembrane region" description="Helical" evidence="1">
    <location>
        <begin position="76"/>
        <end position="99"/>
    </location>
</feature>
<evidence type="ECO:0000313" key="3">
    <source>
        <dbReference type="EMBL" id="SDD23502.1"/>
    </source>
</evidence>
<keyword evidence="3" id="KW-0418">Kinase</keyword>
<reference evidence="4" key="1">
    <citation type="submission" date="2016-10" db="EMBL/GenBank/DDBJ databases">
        <authorList>
            <person name="Varghese N."/>
            <person name="Submissions S."/>
        </authorList>
    </citation>
    <scope>NUCLEOTIDE SEQUENCE [LARGE SCALE GENOMIC DNA]</scope>
    <source>
        <strain evidence="4">DSM 25811 / CCM 8410 / LMG 26954 / E90</strain>
    </source>
</reference>
<feature type="transmembrane region" description="Helical" evidence="1">
    <location>
        <begin position="9"/>
        <end position="30"/>
    </location>
</feature>
<feature type="transmembrane region" description="Helical" evidence="1">
    <location>
        <begin position="42"/>
        <end position="64"/>
    </location>
</feature>
<keyword evidence="1" id="KW-1133">Transmembrane helix</keyword>
<evidence type="ECO:0000313" key="4">
    <source>
        <dbReference type="Proteomes" id="UP000198757"/>
    </source>
</evidence>
<keyword evidence="4" id="KW-1185">Reference proteome</keyword>
<dbReference type="RefSeq" id="WP_090390695.1">
    <property type="nucleotide sequence ID" value="NZ_FMZO01000007.1"/>
</dbReference>
<dbReference type="PANTHER" id="PTHR34220">
    <property type="entry name" value="SENSOR HISTIDINE KINASE YPDA"/>
    <property type="match status" value="1"/>
</dbReference>
<organism evidence="3 4">
    <name type="scientific">Niabella drilacis (strain DSM 25811 / CCM 8410 / CCUG 62505 / LMG 26954 / E90)</name>
    <dbReference type="NCBI Taxonomy" id="1285928"/>
    <lineage>
        <taxon>Bacteria</taxon>
        <taxon>Pseudomonadati</taxon>
        <taxon>Bacteroidota</taxon>
        <taxon>Chitinophagia</taxon>
        <taxon>Chitinophagales</taxon>
        <taxon>Chitinophagaceae</taxon>
        <taxon>Niabella</taxon>
    </lineage>
</organism>
<protein>
    <submittedName>
        <fullName evidence="3">Histidine kinase</fullName>
    </submittedName>
</protein>
<name>A0A1G6T2Z3_NIADE</name>
<sequence>MFSGRQRYWWFQMIGWGGLFLIHLFFAWFYGKFDTPEDRILFFTRALSFVVIGVILTHLMRMFILRLHLLGHNWGLQLLNFILLSIITASICSIIEQQVYKQFELFTQREIDVLKRRGIWLVSFNNMISWFIYMFIWNAIYIIYHYTRDYQQQQIDTLQLKSLVRELELKTIKSNINPHFIFNALNSIRALVDENPGRAREAITELSNILRSSITMHKTESVTLKNELAIIEDYLALEQVRFEDRLAVSYDIDSNTLEKQIPPMMLQMLVENAIKHGISREVQGGLVYIAARLSNNLIELCVQNTGKLTAEKEDTGFGLNSIRDRLKLLYPGRSGFEIRQLNPETVEAKIELPA</sequence>
<evidence type="ECO:0000259" key="2">
    <source>
        <dbReference type="Pfam" id="PF06580"/>
    </source>
</evidence>
<dbReference type="Pfam" id="PF06580">
    <property type="entry name" value="His_kinase"/>
    <property type="match status" value="1"/>
</dbReference>
<keyword evidence="1" id="KW-0812">Transmembrane</keyword>
<dbReference type="EMBL" id="FMZO01000007">
    <property type="protein sequence ID" value="SDD23502.1"/>
    <property type="molecule type" value="Genomic_DNA"/>
</dbReference>
<dbReference type="Gene3D" id="3.30.565.10">
    <property type="entry name" value="Histidine kinase-like ATPase, C-terminal domain"/>
    <property type="match status" value="1"/>
</dbReference>